<organism evidence="1 2">
    <name type="scientific">Schistosoma margrebowiei</name>
    <dbReference type="NCBI Taxonomy" id="48269"/>
    <lineage>
        <taxon>Eukaryota</taxon>
        <taxon>Metazoa</taxon>
        <taxon>Spiralia</taxon>
        <taxon>Lophotrochozoa</taxon>
        <taxon>Platyhelminthes</taxon>
        <taxon>Trematoda</taxon>
        <taxon>Digenea</taxon>
        <taxon>Strigeidida</taxon>
        <taxon>Schistosomatoidea</taxon>
        <taxon>Schistosomatidae</taxon>
        <taxon>Schistosoma</taxon>
    </lineage>
</organism>
<evidence type="ECO:0008006" key="3">
    <source>
        <dbReference type="Google" id="ProtNLM"/>
    </source>
</evidence>
<dbReference type="Gene3D" id="1.10.1370.10">
    <property type="entry name" value="Neurolysin, domain 3"/>
    <property type="match status" value="1"/>
</dbReference>
<dbReference type="SUPFAM" id="SSF55486">
    <property type="entry name" value="Metalloproteases ('zincins'), catalytic domain"/>
    <property type="match status" value="1"/>
</dbReference>
<dbReference type="Proteomes" id="UP000277204">
    <property type="component" value="Unassembled WGS sequence"/>
</dbReference>
<proteinExistence type="predicted"/>
<keyword evidence="2" id="KW-1185">Reference proteome</keyword>
<protein>
    <recommendedName>
        <fullName evidence="3">Peptidase M3A/M3B catalytic domain-containing protein</fullName>
    </recommendedName>
</protein>
<sequence length="392" mass="43863">MKPDKVFGGVSRLIMNYQVSISKLSDNIQKGELSKNDTTIISSLEQASFPVEQAFRNLSCLTTLKNDHIWSLVVSRLYQKFKAARREYFHRDSTICEALLTLRRSSSNLDEYEKGLLDVWIYDCWSVGTGLLLASNKSGKIISFSELNDIIQETSKTTASPHITPPNARKSLEVIHDSYATVEKEEAKFQAMVASCAVVSLPQYYRSKYTGRATIPSSLEILTGATDVSVAESDLAPSAPYWLPAVLGGKENGGHIAGMHVSLISNDVVSEFLKHCSTSEVRKTVWEYWVRRASGRYFGPATGLCASNDQRIQDIRHLRRTLAKYLGCKDWLSVVWSSPYSHSPSSPDELIADVLEPSRSILTQIGERDFKLLKEWANVNLDISGKDFSYEI</sequence>
<dbReference type="InterPro" id="IPR024077">
    <property type="entry name" value="Neurolysin/TOP_dom2"/>
</dbReference>
<reference evidence="1 2" key="1">
    <citation type="submission" date="2018-11" db="EMBL/GenBank/DDBJ databases">
        <authorList>
            <consortium name="Pathogen Informatics"/>
        </authorList>
    </citation>
    <scope>NUCLEOTIDE SEQUENCE [LARGE SCALE GENOMIC DNA]</scope>
    <source>
        <strain evidence="1 2">Zambia</strain>
    </source>
</reference>
<accession>A0A3P8CQI0</accession>
<evidence type="ECO:0000313" key="2">
    <source>
        <dbReference type="Proteomes" id="UP000277204"/>
    </source>
</evidence>
<evidence type="ECO:0000313" key="1">
    <source>
        <dbReference type="EMBL" id="VDP21794.1"/>
    </source>
</evidence>
<gene>
    <name evidence="1" type="ORF">SMRZ_LOCUS16718</name>
</gene>
<dbReference type="EMBL" id="UZAI01017207">
    <property type="protein sequence ID" value="VDP21794.1"/>
    <property type="molecule type" value="Genomic_DNA"/>
</dbReference>
<name>A0A3P8CQI0_9TREM</name>
<dbReference type="AlphaFoldDB" id="A0A3P8CQI0"/>